<evidence type="ECO:0000313" key="2">
    <source>
        <dbReference type="Proteomes" id="UP000197032"/>
    </source>
</evidence>
<dbReference type="EMBL" id="BDGJ01000163">
    <property type="protein sequence ID" value="GAW93555.1"/>
    <property type="molecule type" value="Genomic_DNA"/>
</dbReference>
<proteinExistence type="predicted"/>
<feature type="non-terminal residue" evidence="1">
    <location>
        <position position="1"/>
    </location>
</feature>
<feature type="non-terminal residue" evidence="1">
    <location>
        <position position="61"/>
    </location>
</feature>
<comment type="caution">
    <text evidence="1">The sequence shown here is derived from an EMBL/GenBank/DDBJ whole genome shotgun (WGS) entry which is preliminary data.</text>
</comment>
<accession>A0A1Z5HW63</accession>
<dbReference type="AlphaFoldDB" id="A0A1Z5HW63"/>
<evidence type="ECO:0000313" key="1">
    <source>
        <dbReference type="EMBL" id="GAW93555.1"/>
    </source>
</evidence>
<keyword evidence="2" id="KW-1185">Reference proteome</keyword>
<organism evidence="1 2">
    <name type="scientific">Calderihabitans maritimus</name>
    <dbReference type="NCBI Taxonomy" id="1246530"/>
    <lineage>
        <taxon>Bacteria</taxon>
        <taxon>Bacillati</taxon>
        <taxon>Bacillota</taxon>
        <taxon>Clostridia</taxon>
        <taxon>Neomoorellales</taxon>
        <taxon>Calderihabitantaceae</taxon>
        <taxon>Calderihabitans</taxon>
    </lineage>
</organism>
<name>A0A1Z5HW63_9FIRM</name>
<gene>
    <name evidence="1" type="ORF">KKC1_26860</name>
</gene>
<dbReference type="Proteomes" id="UP000197032">
    <property type="component" value="Unassembled WGS sequence"/>
</dbReference>
<protein>
    <submittedName>
        <fullName evidence="1">Uncharacterized protein</fullName>
    </submittedName>
</protein>
<reference evidence="2" key="1">
    <citation type="journal article" date="2017" name="Appl. Environ. Microbiol.">
        <title>Genomic analysis of Calderihabitans maritimus KKC1, a thermophilic hydrogenogenic carboxydotrophic bacterium isolated from marine sediment.</title>
        <authorList>
            <person name="Omae K."/>
            <person name="Yoneda Y."/>
            <person name="Fukuyama Y."/>
            <person name="Yoshida T."/>
            <person name="Sako Y."/>
        </authorList>
    </citation>
    <scope>NUCLEOTIDE SEQUENCE [LARGE SCALE GENOMIC DNA]</scope>
    <source>
        <strain evidence="2">KKC1</strain>
    </source>
</reference>
<sequence length="61" mass="6774">YYKKQLASGAVIYVHLLDEILGLNKRSALSPRLIELGVALAAEMSYRKAQEALEETLGVRI</sequence>